<reference evidence="2 3" key="1">
    <citation type="submission" date="2014-03" db="EMBL/GenBank/DDBJ databases">
        <title>Draft genome of the hookworm Oesophagostomum dentatum.</title>
        <authorList>
            <person name="Mitreva M."/>
        </authorList>
    </citation>
    <scope>NUCLEOTIDE SEQUENCE [LARGE SCALE GENOMIC DNA]</scope>
    <source>
        <strain evidence="2 3">OD-Hann</strain>
    </source>
</reference>
<organism evidence="2 3">
    <name type="scientific">Oesophagostomum dentatum</name>
    <name type="common">Nodular worm</name>
    <dbReference type="NCBI Taxonomy" id="61180"/>
    <lineage>
        <taxon>Eukaryota</taxon>
        <taxon>Metazoa</taxon>
        <taxon>Ecdysozoa</taxon>
        <taxon>Nematoda</taxon>
        <taxon>Chromadorea</taxon>
        <taxon>Rhabditida</taxon>
        <taxon>Rhabditina</taxon>
        <taxon>Rhabditomorpha</taxon>
        <taxon>Strongyloidea</taxon>
        <taxon>Strongylidae</taxon>
        <taxon>Oesophagostomum</taxon>
    </lineage>
</organism>
<evidence type="ECO:0008006" key="4">
    <source>
        <dbReference type="Google" id="ProtNLM"/>
    </source>
</evidence>
<protein>
    <recommendedName>
        <fullName evidence="4">Sulfur globule protein CV3 domain protein</fullName>
    </recommendedName>
</protein>
<dbReference type="AlphaFoldDB" id="A0A0B1T314"/>
<dbReference type="EMBL" id="KN553331">
    <property type="protein sequence ID" value="KHJ90147.1"/>
    <property type="molecule type" value="Genomic_DNA"/>
</dbReference>
<dbReference type="OrthoDB" id="10458918at2759"/>
<accession>A0A0B1T314</accession>
<proteinExistence type="predicted"/>
<evidence type="ECO:0000256" key="1">
    <source>
        <dbReference type="SAM" id="SignalP"/>
    </source>
</evidence>
<evidence type="ECO:0000313" key="3">
    <source>
        <dbReference type="Proteomes" id="UP000053660"/>
    </source>
</evidence>
<keyword evidence="1" id="KW-0732">Signal</keyword>
<dbReference type="Proteomes" id="UP000053660">
    <property type="component" value="Unassembled WGS sequence"/>
</dbReference>
<evidence type="ECO:0000313" key="2">
    <source>
        <dbReference type="EMBL" id="KHJ90147.1"/>
    </source>
</evidence>
<feature type="signal peptide" evidence="1">
    <location>
        <begin position="1"/>
        <end position="20"/>
    </location>
</feature>
<feature type="chain" id="PRO_5002081871" description="Sulfur globule protein CV3 domain protein" evidence="1">
    <location>
        <begin position="21"/>
        <end position="99"/>
    </location>
</feature>
<name>A0A0B1T314_OESDE</name>
<gene>
    <name evidence="2" type="ORF">OESDEN_10013</name>
</gene>
<keyword evidence="3" id="KW-1185">Reference proteome</keyword>
<sequence length="99" mass="10898">MNSSYLLIAFCLMFAQSAHAYFPYAGYLGAYPALGYHGLADPYVGVAPYAAGFPYYGHPYGLGYYHPRAEVRNIAKSVHREKGHLSDTSLLSSPFAKKN</sequence>